<keyword evidence="2" id="KW-1185">Reference proteome</keyword>
<protein>
    <submittedName>
        <fullName evidence="1">Uncharacterized protein</fullName>
    </submittedName>
</protein>
<dbReference type="Proteomes" id="UP000298663">
    <property type="component" value="Unassembled WGS sequence"/>
</dbReference>
<organism evidence="1 2">
    <name type="scientific">Steinernema carpocapsae</name>
    <name type="common">Entomopathogenic nematode</name>
    <dbReference type="NCBI Taxonomy" id="34508"/>
    <lineage>
        <taxon>Eukaryota</taxon>
        <taxon>Metazoa</taxon>
        <taxon>Ecdysozoa</taxon>
        <taxon>Nematoda</taxon>
        <taxon>Chromadorea</taxon>
        <taxon>Rhabditida</taxon>
        <taxon>Tylenchina</taxon>
        <taxon>Panagrolaimomorpha</taxon>
        <taxon>Strongyloidoidea</taxon>
        <taxon>Steinernematidae</taxon>
        <taxon>Steinernema</taxon>
    </lineage>
</organism>
<accession>A0A4U5PA25</accession>
<proteinExistence type="predicted"/>
<gene>
    <name evidence="1" type="ORF">L596_007476</name>
</gene>
<reference evidence="1 2" key="1">
    <citation type="journal article" date="2015" name="Genome Biol.">
        <title>Comparative genomics of Steinernema reveals deeply conserved gene regulatory networks.</title>
        <authorList>
            <person name="Dillman A.R."/>
            <person name="Macchietto M."/>
            <person name="Porter C.F."/>
            <person name="Rogers A."/>
            <person name="Williams B."/>
            <person name="Antoshechkin I."/>
            <person name="Lee M.M."/>
            <person name="Goodwin Z."/>
            <person name="Lu X."/>
            <person name="Lewis E.E."/>
            <person name="Goodrich-Blair H."/>
            <person name="Stock S.P."/>
            <person name="Adams B.J."/>
            <person name="Sternberg P.W."/>
            <person name="Mortazavi A."/>
        </authorList>
    </citation>
    <scope>NUCLEOTIDE SEQUENCE [LARGE SCALE GENOMIC DNA]</scope>
    <source>
        <strain evidence="1 2">ALL</strain>
    </source>
</reference>
<comment type="caution">
    <text evidence="1">The sequence shown here is derived from an EMBL/GenBank/DDBJ whole genome shotgun (WGS) entry which is preliminary data.</text>
</comment>
<name>A0A4U5PA25_STECR</name>
<dbReference type="AlphaFoldDB" id="A0A4U5PA25"/>
<evidence type="ECO:0000313" key="1">
    <source>
        <dbReference type="EMBL" id="TKR92913.1"/>
    </source>
</evidence>
<evidence type="ECO:0000313" key="2">
    <source>
        <dbReference type="Proteomes" id="UP000298663"/>
    </source>
</evidence>
<sequence>MSTHNIAGVNNLRYNFCGFLPLQVYCFLAKPPKGSRAACIITAPEYSVETAAVINELLNDEKAQRSHNKRFFLPCIPVPHTGSISLTLSTEG</sequence>
<reference evidence="1 2" key="2">
    <citation type="journal article" date="2019" name="G3 (Bethesda)">
        <title>Hybrid Assembly of the Genome of the Entomopathogenic Nematode Steinernema carpocapsae Identifies the X-Chromosome.</title>
        <authorList>
            <person name="Serra L."/>
            <person name="Macchietto M."/>
            <person name="Macias-Munoz A."/>
            <person name="McGill C.J."/>
            <person name="Rodriguez I.M."/>
            <person name="Rodriguez B."/>
            <person name="Murad R."/>
            <person name="Mortazavi A."/>
        </authorList>
    </citation>
    <scope>NUCLEOTIDE SEQUENCE [LARGE SCALE GENOMIC DNA]</scope>
    <source>
        <strain evidence="1 2">ALL</strain>
    </source>
</reference>
<dbReference type="EMBL" id="AZBU02000002">
    <property type="protein sequence ID" value="TKR92913.1"/>
    <property type="molecule type" value="Genomic_DNA"/>
</dbReference>